<dbReference type="EMBL" id="DVNK01000030">
    <property type="protein sequence ID" value="HIU46478.1"/>
    <property type="molecule type" value="Genomic_DNA"/>
</dbReference>
<dbReference type="AlphaFoldDB" id="A0A9D1S4U0"/>
<dbReference type="Proteomes" id="UP000824123">
    <property type="component" value="Unassembled WGS sequence"/>
</dbReference>
<sequence length="167" mass="19394">MKQLIFVCGTMGVGKTTACRELQKQLPHNVFLDGDWCWDARPFVVNERTRALVQDNITHMLNNFIACPDYENVIFCWVMHEQSIIDELKRRLRGRYQLRVFALVCDEAELRRRIESDIARGLRTPDVLERSLPRLKLYDALDAQRIDVTRLTPAQTAAAIVNSLQQH</sequence>
<proteinExistence type="predicted"/>
<accession>A0A9D1S4U0</accession>
<evidence type="ECO:0000313" key="2">
    <source>
        <dbReference type="Proteomes" id="UP000824123"/>
    </source>
</evidence>
<name>A0A9D1S4U0_9FIRM</name>
<dbReference type="Gene3D" id="3.40.50.300">
    <property type="entry name" value="P-loop containing nucleotide triphosphate hydrolases"/>
    <property type="match status" value="1"/>
</dbReference>
<evidence type="ECO:0000313" key="1">
    <source>
        <dbReference type="EMBL" id="HIU46478.1"/>
    </source>
</evidence>
<dbReference type="InterPro" id="IPR027417">
    <property type="entry name" value="P-loop_NTPase"/>
</dbReference>
<protein>
    <submittedName>
        <fullName evidence="1">AAA family ATPase</fullName>
    </submittedName>
</protein>
<reference evidence="1" key="1">
    <citation type="submission" date="2020-10" db="EMBL/GenBank/DDBJ databases">
        <authorList>
            <person name="Gilroy R."/>
        </authorList>
    </citation>
    <scope>NUCLEOTIDE SEQUENCE</scope>
    <source>
        <strain evidence="1">ChiSxjej2B14-8506</strain>
    </source>
</reference>
<gene>
    <name evidence="1" type="ORF">IAC59_04395</name>
</gene>
<comment type="caution">
    <text evidence="1">The sequence shown here is derived from an EMBL/GenBank/DDBJ whole genome shotgun (WGS) entry which is preliminary data.</text>
</comment>
<dbReference type="Pfam" id="PF13238">
    <property type="entry name" value="AAA_18"/>
    <property type="match status" value="1"/>
</dbReference>
<dbReference type="SUPFAM" id="SSF52540">
    <property type="entry name" value="P-loop containing nucleoside triphosphate hydrolases"/>
    <property type="match status" value="1"/>
</dbReference>
<reference evidence="1" key="2">
    <citation type="journal article" date="2021" name="PeerJ">
        <title>Extensive microbial diversity within the chicken gut microbiome revealed by metagenomics and culture.</title>
        <authorList>
            <person name="Gilroy R."/>
            <person name="Ravi A."/>
            <person name="Getino M."/>
            <person name="Pursley I."/>
            <person name="Horton D.L."/>
            <person name="Alikhan N.F."/>
            <person name="Baker D."/>
            <person name="Gharbi K."/>
            <person name="Hall N."/>
            <person name="Watson M."/>
            <person name="Adriaenssens E.M."/>
            <person name="Foster-Nyarko E."/>
            <person name="Jarju S."/>
            <person name="Secka A."/>
            <person name="Antonio M."/>
            <person name="Oren A."/>
            <person name="Chaudhuri R.R."/>
            <person name="La Ragione R."/>
            <person name="Hildebrand F."/>
            <person name="Pallen M.J."/>
        </authorList>
    </citation>
    <scope>NUCLEOTIDE SEQUENCE</scope>
    <source>
        <strain evidence="1">ChiSxjej2B14-8506</strain>
    </source>
</reference>
<organism evidence="1 2">
    <name type="scientific">Candidatus Fimadaptatus faecigallinarum</name>
    <dbReference type="NCBI Taxonomy" id="2840814"/>
    <lineage>
        <taxon>Bacteria</taxon>
        <taxon>Bacillati</taxon>
        <taxon>Bacillota</taxon>
        <taxon>Clostridia</taxon>
        <taxon>Eubacteriales</taxon>
        <taxon>Candidatus Fimadaptatus</taxon>
    </lineage>
</organism>